<comment type="caution">
    <text evidence="4">The sequence shown here is derived from an EMBL/GenBank/DDBJ whole genome shotgun (WGS) entry which is preliminary data.</text>
</comment>
<keyword evidence="2" id="KW-0496">Mitochondrion</keyword>
<dbReference type="Proteomes" id="UP001295740">
    <property type="component" value="Unassembled WGS sequence"/>
</dbReference>
<proteinExistence type="predicted"/>
<feature type="domain" description="Reverse transcriptase Ty1/copia-type" evidence="3">
    <location>
        <begin position="2"/>
        <end position="99"/>
    </location>
</feature>
<dbReference type="InterPro" id="IPR013103">
    <property type="entry name" value="RVT_2"/>
</dbReference>
<organism evidence="4 5">
    <name type="scientific">Anthostomella pinea</name>
    <dbReference type="NCBI Taxonomy" id="933095"/>
    <lineage>
        <taxon>Eukaryota</taxon>
        <taxon>Fungi</taxon>
        <taxon>Dikarya</taxon>
        <taxon>Ascomycota</taxon>
        <taxon>Pezizomycotina</taxon>
        <taxon>Sordariomycetes</taxon>
        <taxon>Xylariomycetidae</taxon>
        <taxon>Xylariales</taxon>
        <taxon>Xylariaceae</taxon>
        <taxon>Anthostomella</taxon>
    </lineage>
</organism>
<dbReference type="SUPFAM" id="SSF56672">
    <property type="entry name" value="DNA/RNA polymerases"/>
    <property type="match status" value="1"/>
</dbReference>
<evidence type="ECO:0000313" key="5">
    <source>
        <dbReference type="Proteomes" id="UP001295740"/>
    </source>
</evidence>
<dbReference type="PANTHER" id="PTHR11439">
    <property type="entry name" value="GAG-POL-RELATED RETROTRANSPOSON"/>
    <property type="match status" value="1"/>
</dbReference>
<dbReference type="Pfam" id="PF07727">
    <property type="entry name" value="RVT_2"/>
    <property type="match status" value="1"/>
</dbReference>
<dbReference type="EMBL" id="CAUWAG010000006">
    <property type="protein sequence ID" value="CAJ2503425.1"/>
    <property type="molecule type" value="Genomic_DNA"/>
</dbReference>
<evidence type="ECO:0000313" key="4">
    <source>
        <dbReference type="EMBL" id="CAJ2503425.1"/>
    </source>
</evidence>
<reference evidence="4" key="1">
    <citation type="submission" date="2023-10" db="EMBL/GenBank/DDBJ databases">
        <authorList>
            <person name="Hackl T."/>
        </authorList>
    </citation>
    <scope>NUCLEOTIDE SEQUENCE</scope>
</reference>
<dbReference type="InterPro" id="IPR043502">
    <property type="entry name" value="DNA/RNA_pol_sf"/>
</dbReference>
<comment type="subcellular location">
    <subcellularLocation>
        <location evidence="1">Mitochondrion</location>
    </subcellularLocation>
</comment>
<evidence type="ECO:0000259" key="3">
    <source>
        <dbReference type="Pfam" id="PF07727"/>
    </source>
</evidence>
<dbReference type="GO" id="GO:0005739">
    <property type="term" value="C:mitochondrion"/>
    <property type="evidence" value="ECO:0007669"/>
    <property type="project" value="UniProtKB-SubCell"/>
</dbReference>
<name>A0AAI8V9C1_9PEZI</name>
<dbReference type="CDD" id="cd09272">
    <property type="entry name" value="RNase_HI_RT_Ty1"/>
    <property type="match status" value="1"/>
</dbReference>
<accession>A0AAI8V9C1</accession>
<keyword evidence="5" id="KW-1185">Reference proteome</keyword>
<dbReference type="PANTHER" id="PTHR11439:SF463">
    <property type="entry name" value="REVERSE TRANSCRIPTASE TY1_COPIA-TYPE DOMAIN-CONTAINING PROTEIN"/>
    <property type="match status" value="1"/>
</dbReference>
<gene>
    <name evidence="4" type="ORF">KHLLAP_LOCUS3893</name>
</gene>
<sequence>MKDAGFVPMSTEMCLFKHEKLGVLVLIYVDDILIAGPTLKDCETVRDLLAVHFELKEMGLISKFLELRIRRNLDTNQVFINPEEYIRKNVSKYGKETTKYMGTPWKTDTVIPPSWESVSDILKKRYLKQTGSLNYASINTRPDIVKTISILCEANSNPGKTHLEILKHLWRYLASTASFGITLGRKHPIDDLKIRIWADAAFADVLGSRKSTGAHIASSTEAEFINLTPAGLTAIWIAKLLEELGYKQPKPILLHTDSANARANALNPLNAARTRHIDNRYKWIINRVQMGYFTIVQVGTNDMQY</sequence>
<evidence type="ECO:0000256" key="1">
    <source>
        <dbReference type="ARBA" id="ARBA00004173"/>
    </source>
</evidence>
<protein>
    <submittedName>
        <fullName evidence="4">Uu.00g108190.m01.CDS01</fullName>
    </submittedName>
</protein>
<dbReference type="AlphaFoldDB" id="A0AAI8V9C1"/>
<evidence type="ECO:0000256" key="2">
    <source>
        <dbReference type="ARBA" id="ARBA00023128"/>
    </source>
</evidence>